<evidence type="ECO:0000256" key="1">
    <source>
        <dbReference type="SAM" id="SignalP"/>
    </source>
</evidence>
<name>A0A024GE50_9STRA</name>
<evidence type="ECO:0008006" key="4">
    <source>
        <dbReference type="Google" id="ProtNLM"/>
    </source>
</evidence>
<feature type="chain" id="PRO_5001529434" description="Inosine/uridine-preferring nucleoside hydrolase domain-containing protein" evidence="1">
    <location>
        <begin position="25"/>
        <end position="391"/>
    </location>
</feature>
<gene>
    <name evidence="2" type="ORF">BN9_057810</name>
</gene>
<sequence length="391" mass="45414">MIPSKLRFQLVCVWALCLLSFIECRQKGKCLLETDGEPDDMLSLILMAKSPDVKSICAYGVIINLVWPTDDKRVFIEQIFKTAGIRLQVLDGANSPHNDKNLPFNTIDAISHKILKTELMNLDMKFYILILAPLRSLSMVLCELKEEHEAKFDNILEIYWSGGWDPDSYAADYNLYRDPEHTMKFMNLTALENKIHISSGLVSRYPGGMAKETFPKLVEFFTEHMERNDLFKGLIKRQKQWDQELKALLERSSRQELRDIADGIKGGIQFCPSDILATMLMFHPDLRKKEDLMYYTVKVVKADPHATETTNWDSMKVSVRKDKTQAEKDIKNQRERIEKDEKFNEDEILYQHQVYTAINDDPDQSKSNFKKRVISLLEKYQSQEQQPVCAQ</sequence>
<reference evidence="2 3" key="1">
    <citation type="submission" date="2012-05" db="EMBL/GenBank/DDBJ databases">
        <title>Recombination and specialization in a pathogen metapopulation.</title>
        <authorList>
            <person name="Gardiner A."/>
            <person name="Kemen E."/>
            <person name="Schultz-Larsen T."/>
            <person name="MacLean D."/>
            <person name="Van Oosterhout C."/>
            <person name="Jones J.D.G."/>
        </authorList>
    </citation>
    <scope>NUCLEOTIDE SEQUENCE [LARGE SCALE GENOMIC DNA]</scope>
    <source>
        <strain evidence="2 3">Ac Nc2</strain>
    </source>
</reference>
<dbReference type="InterPro" id="IPR036452">
    <property type="entry name" value="Ribo_hydro-like"/>
</dbReference>
<keyword evidence="3" id="KW-1185">Reference proteome</keyword>
<dbReference type="AlphaFoldDB" id="A0A024GE50"/>
<dbReference type="GO" id="GO:0016799">
    <property type="term" value="F:hydrolase activity, hydrolyzing N-glycosyl compounds"/>
    <property type="evidence" value="ECO:0007669"/>
    <property type="project" value="InterPro"/>
</dbReference>
<organism evidence="2 3">
    <name type="scientific">Albugo candida</name>
    <dbReference type="NCBI Taxonomy" id="65357"/>
    <lineage>
        <taxon>Eukaryota</taxon>
        <taxon>Sar</taxon>
        <taxon>Stramenopiles</taxon>
        <taxon>Oomycota</taxon>
        <taxon>Peronosporomycetes</taxon>
        <taxon>Albuginales</taxon>
        <taxon>Albuginaceae</taxon>
        <taxon>Albugo</taxon>
    </lineage>
</organism>
<dbReference type="InParanoid" id="A0A024GE50"/>
<dbReference type="SUPFAM" id="SSF53590">
    <property type="entry name" value="Nucleoside hydrolase"/>
    <property type="match status" value="1"/>
</dbReference>
<accession>A0A024GE50</accession>
<protein>
    <recommendedName>
        <fullName evidence="4">Inosine/uridine-preferring nucleoside hydrolase domain-containing protein</fullName>
    </recommendedName>
</protein>
<dbReference type="Gene3D" id="3.90.245.10">
    <property type="entry name" value="Ribonucleoside hydrolase-like"/>
    <property type="match status" value="1"/>
</dbReference>
<feature type="signal peptide" evidence="1">
    <location>
        <begin position="1"/>
        <end position="24"/>
    </location>
</feature>
<proteinExistence type="predicted"/>
<comment type="caution">
    <text evidence="2">The sequence shown here is derived from an EMBL/GenBank/DDBJ whole genome shotgun (WGS) entry which is preliminary data.</text>
</comment>
<evidence type="ECO:0000313" key="2">
    <source>
        <dbReference type="EMBL" id="CCI44934.1"/>
    </source>
</evidence>
<evidence type="ECO:0000313" key="3">
    <source>
        <dbReference type="Proteomes" id="UP000053237"/>
    </source>
</evidence>
<dbReference type="EMBL" id="CAIX01000084">
    <property type="protein sequence ID" value="CCI44934.1"/>
    <property type="molecule type" value="Genomic_DNA"/>
</dbReference>
<keyword evidence="1" id="KW-0732">Signal</keyword>
<dbReference type="Proteomes" id="UP000053237">
    <property type="component" value="Unassembled WGS sequence"/>
</dbReference>